<dbReference type="EMBL" id="FQVU01000002">
    <property type="protein sequence ID" value="SHG13367.1"/>
    <property type="molecule type" value="Genomic_DNA"/>
</dbReference>
<dbReference type="AlphaFoldDB" id="A0A1M5HBQ1"/>
<accession>A0A1M5HBQ1</accession>
<feature type="compositionally biased region" description="Pro residues" evidence="1">
    <location>
        <begin position="53"/>
        <end position="63"/>
    </location>
</feature>
<reference evidence="2 3" key="1">
    <citation type="submission" date="2016-11" db="EMBL/GenBank/DDBJ databases">
        <authorList>
            <person name="Jaros S."/>
            <person name="Januszkiewicz K."/>
            <person name="Wedrychowicz H."/>
        </authorList>
    </citation>
    <scope>NUCLEOTIDE SEQUENCE [LARGE SCALE GENOMIC DNA]</scope>
    <source>
        <strain evidence="2 3">DSM 45627</strain>
    </source>
</reference>
<evidence type="ECO:0008006" key="4">
    <source>
        <dbReference type="Google" id="ProtNLM"/>
    </source>
</evidence>
<proteinExistence type="predicted"/>
<feature type="region of interest" description="Disordered" evidence="1">
    <location>
        <begin position="19"/>
        <end position="101"/>
    </location>
</feature>
<dbReference type="RefSeq" id="WP_073388125.1">
    <property type="nucleotide sequence ID" value="NZ_FQVU01000002.1"/>
</dbReference>
<name>A0A1M5HBQ1_9ACTN</name>
<gene>
    <name evidence="2" type="ORF">SAMN05443575_1464</name>
</gene>
<keyword evidence="3" id="KW-1185">Reference proteome</keyword>
<organism evidence="2 3">
    <name type="scientific">Jatrophihabitans endophyticus</name>
    <dbReference type="NCBI Taxonomy" id="1206085"/>
    <lineage>
        <taxon>Bacteria</taxon>
        <taxon>Bacillati</taxon>
        <taxon>Actinomycetota</taxon>
        <taxon>Actinomycetes</taxon>
        <taxon>Jatrophihabitantales</taxon>
        <taxon>Jatrophihabitantaceae</taxon>
        <taxon>Jatrophihabitans</taxon>
    </lineage>
</organism>
<evidence type="ECO:0000256" key="1">
    <source>
        <dbReference type="SAM" id="MobiDB-lite"/>
    </source>
</evidence>
<dbReference type="Proteomes" id="UP000186132">
    <property type="component" value="Unassembled WGS sequence"/>
</dbReference>
<sequence>MTTDHYDEDDDLAERFMLEHAAENQAKYGGRHAERGGESEAPSAPAPRVRIPAPVPTAAPAPSPAAEQEDFDAQLAALQDEHEEVPTVASVKRTEEPNVETEGVRLFPKASGGERRKGQHRPGLKRAPRFRLTDEDSWVIEFLAAARYGTASTVSFFLGKERRTVERRLSKLTERGYLFKRSGSSAGALFSPTEFGLEEVDIPARMEQEDFSLRAVSHTLAAANVLALLLSGTARPSWAKLLTLPDFPVHEHFLTEKELRRQVNLRQASINTRRDSKAPPWRWDTGELYHERDKRLTKWAAGQEAHGAKQEVEQPWTFLILRHQDLGEYGYHLPDLMLTYPRFSTTHEARAVAVEVELHAVNEDKLHNAMRAYAEEFGKGAASSYGSVVWLCRNEKVAKAVAAAVTAVMPRDLWARVKVQVLDSRALTGVSFAGRQANFTPDQKARRDANLVTERFTRGLYKTERTALAAAKTSRGGE</sequence>
<protein>
    <recommendedName>
        <fullName evidence="4">Replication-relaxation</fullName>
    </recommendedName>
</protein>
<evidence type="ECO:0000313" key="2">
    <source>
        <dbReference type="EMBL" id="SHG13367.1"/>
    </source>
</evidence>
<feature type="compositionally biased region" description="Low complexity" evidence="1">
    <location>
        <begin position="41"/>
        <end position="52"/>
    </location>
</feature>
<evidence type="ECO:0000313" key="3">
    <source>
        <dbReference type="Proteomes" id="UP000186132"/>
    </source>
</evidence>